<accession>A0AAW0LPM6</accession>
<dbReference type="Proteomes" id="UP000237347">
    <property type="component" value="Unassembled WGS sequence"/>
</dbReference>
<evidence type="ECO:0000313" key="4">
    <source>
        <dbReference type="EMBL" id="KAK7852261.1"/>
    </source>
</evidence>
<keyword evidence="1" id="KW-0328">Glycosyltransferase</keyword>
<dbReference type="PANTHER" id="PTHR46039:SF1">
    <property type="entry name" value="SUCROSE-PHOSPHATE SYNTHASE 4"/>
    <property type="match status" value="1"/>
</dbReference>
<name>A0AAW0LPM6_QUESU</name>
<dbReference type="InterPro" id="IPR044161">
    <property type="entry name" value="SPS"/>
</dbReference>
<organism evidence="4 5">
    <name type="scientific">Quercus suber</name>
    <name type="common">Cork oak</name>
    <dbReference type="NCBI Taxonomy" id="58331"/>
    <lineage>
        <taxon>Eukaryota</taxon>
        <taxon>Viridiplantae</taxon>
        <taxon>Streptophyta</taxon>
        <taxon>Embryophyta</taxon>
        <taxon>Tracheophyta</taxon>
        <taxon>Spermatophyta</taxon>
        <taxon>Magnoliopsida</taxon>
        <taxon>eudicotyledons</taxon>
        <taxon>Gunneridae</taxon>
        <taxon>Pentapetalae</taxon>
        <taxon>rosids</taxon>
        <taxon>fabids</taxon>
        <taxon>Fagales</taxon>
        <taxon>Fagaceae</taxon>
        <taxon>Quercus</taxon>
    </lineage>
</organism>
<dbReference type="InterPro" id="IPR035659">
    <property type="entry name" value="SPS_C"/>
</dbReference>
<evidence type="ECO:0000313" key="5">
    <source>
        <dbReference type="Proteomes" id="UP000237347"/>
    </source>
</evidence>
<protein>
    <submittedName>
        <fullName evidence="4">Sucrose-phosphate synthase 4</fullName>
    </submittedName>
</protein>
<dbReference type="Pfam" id="PF05116">
    <property type="entry name" value="S6PP"/>
    <property type="match status" value="2"/>
</dbReference>
<proteinExistence type="predicted"/>
<dbReference type="CDD" id="cd16419">
    <property type="entry name" value="HAD_SPS"/>
    <property type="match status" value="1"/>
</dbReference>
<dbReference type="PANTHER" id="PTHR46039">
    <property type="entry name" value="SUCROSE-PHOSPHATE SYNTHASE 3-RELATED"/>
    <property type="match status" value="1"/>
</dbReference>
<sequence>MPIPEEPMSDSLKEVEDLSLRFSIEGDTKINGELDAATRQKELIEAITRMASSRGNPSTNYYPGRRQWLFVIATNCYNSTGDCTETLLATIKNVMKAASSDIGLGRIGFVLSTSLNLQETIEALKCCQVNIEDFDALVCKSGSEMYYPWSDMVADADYEAHVEYRWPGDNVRSMVTRLARIEGEAEDDIMEYEVEDLSLRFSIEGDTKINGELDAATRQKELIEAITRMASSRGNPSTNYYPGRRQWLFVIATNRYNSNGDCTETLLATIKNVMKAASSDIGLGQIGFVLSTSLNLQETIEALKCCQVNIEDFDALVCKSGSEMYYPWRDMVADADYEAHVEYRWPGDNVRSMVTRFARIEGEAEDDIMEYTRKIDDLCQRLRMRGFRCNLVYTRTASRLNVVPLFASRIQAIRYLSIIWGIDLSKVAVFVGEKGDTDYEDLLAGLHKTIILRGSVEHGSEKLLRSEDSFKREDVVPQDSPNITFIEESYEAHDISAALEAVGIK</sequence>
<feature type="domain" description="Sucrose phosphatase-like" evidence="3">
    <location>
        <begin position="106"/>
        <end position="184"/>
    </location>
</feature>
<gene>
    <name evidence="4" type="primary">SPS4_1</name>
    <name evidence="4" type="ORF">CFP56_039405</name>
</gene>
<evidence type="ECO:0000259" key="3">
    <source>
        <dbReference type="Pfam" id="PF05116"/>
    </source>
</evidence>
<keyword evidence="5" id="KW-1185">Reference proteome</keyword>
<feature type="domain" description="Sucrose phosphatase-like" evidence="3">
    <location>
        <begin position="285"/>
        <end position="451"/>
    </location>
</feature>
<dbReference type="EMBL" id="PKMF04000077">
    <property type="protein sequence ID" value="KAK7852261.1"/>
    <property type="molecule type" value="Genomic_DNA"/>
</dbReference>
<dbReference type="AlphaFoldDB" id="A0AAW0LPM6"/>
<dbReference type="InterPro" id="IPR006380">
    <property type="entry name" value="SPP-like_dom"/>
</dbReference>
<evidence type="ECO:0000256" key="1">
    <source>
        <dbReference type="ARBA" id="ARBA00022676"/>
    </source>
</evidence>
<keyword evidence="2" id="KW-0808">Transferase</keyword>
<evidence type="ECO:0000256" key="2">
    <source>
        <dbReference type="ARBA" id="ARBA00022679"/>
    </source>
</evidence>
<reference evidence="4 5" key="1">
    <citation type="journal article" date="2018" name="Sci. Data">
        <title>The draft genome sequence of cork oak.</title>
        <authorList>
            <person name="Ramos A.M."/>
            <person name="Usie A."/>
            <person name="Barbosa P."/>
            <person name="Barros P.M."/>
            <person name="Capote T."/>
            <person name="Chaves I."/>
            <person name="Simoes F."/>
            <person name="Abreu I."/>
            <person name="Carrasquinho I."/>
            <person name="Faro C."/>
            <person name="Guimaraes J.B."/>
            <person name="Mendonca D."/>
            <person name="Nobrega F."/>
            <person name="Rodrigues L."/>
            <person name="Saibo N.J.M."/>
            <person name="Varela M.C."/>
            <person name="Egas C."/>
            <person name="Matos J."/>
            <person name="Miguel C.M."/>
            <person name="Oliveira M.M."/>
            <person name="Ricardo C.P."/>
            <person name="Goncalves S."/>
        </authorList>
    </citation>
    <scope>NUCLEOTIDE SEQUENCE [LARGE SCALE GENOMIC DNA]</scope>
    <source>
        <strain evidence="5">cv. HL8</strain>
    </source>
</reference>
<comment type="caution">
    <text evidence="4">The sequence shown here is derived from an EMBL/GenBank/DDBJ whole genome shotgun (WGS) entry which is preliminary data.</text>
</comment>
<dbReference type="GO" id="GO:0016757">
    <property type="term" value="F:glycosyltransferase activity"/>
    <property type="evidence" value="ECO:0007669"/>
    <property type="project" value="UniProtKB-KW"/>
</dbReference>